<keyword evidence="8" id="KW-0539">Nucleus</keyword>
<evidence type="ECO:0000256" key="8">
    <source>
        <dbReference type="ARBA" id="ARBA00023242"/>
    </source>
</evidence>
<name>A0A819W027_9BILA</name>
<comment type="caution">
    <text evidence="11">The sequence shown here is derived from an EMBL/GenBank/DDBJ whole genome shotgun (WGS) entry which is preliminary data.</text>
</comment>
<keyword evidence="6" id="KW-0804">Transcription</keyword>
<dbReference type="SMART" id="SM00399">
    <property type="entry name" value="ZnF_C4"/>
    <property type="match status" value="1"/>
</dbReference>
<dbReference type="Gene3D" id="3.30.50.10">
    <property type="entry name" value="Erythroid Transcription Factor GATA-1, subunit A"/>
    <property type="match status" value="1"/>
</dbReference>
<keyword evidence="1" id="KW-0479">Metal-binding</keyword>
<dbReference type="GO" id="GO:0008270">
    <property type="term" value="F:zinc ion binding"/>
    <property type="evidence" value="ECO:0007669"/>
    <property type="project" value="UniProtKB-KW"/>
</dbReference>
<dbReference type="Proteomes" id="UP000663881">
    <property type="component" value="Unassembled WGS sequence"/>
</dbReference>
<dbReference type="PANTHER" id="PTHR24082">
    <property type="entry name" value="NUCLEAR HORMONE RECEPTOR"/>
    <property type="match status" value="1"/>
</dbReference>
<sequence>MPTPDGPSEGKKQSITTLDGPSDGQKQSTATLDGPSEEKKQSMTTLDGPSEGKKPSMTTLDGPSDGEKQSTATLDGPSEGKKQSMTTLDGPSDGEKQSTATLDGPSDGEKQSTATLDGPSEGKKQSMTTLDGPSEGKKQSRTTLDGPHDGRTQSMTTWDRPSEGKKQSRTTWDGPYDGRKRSMATLDGPYDGKKQSTATLDGPHDGRTQSMTTWDGPYDGKKRSMVTLDGPHDGRKQSNTTNNICQVCGDHASIINYGALSCLSCRTFFRRNAHLTKEVIACRYDGSCEVNMLTRKVCTACRLAKCRAVGMSSELIRKDLPTTKRKSRESGSENLAVMTVPQQSALDLPDGNGRIHLVASDWTLISNVVHAFDAFSPVSEVRRAVETLNASSFNQSLDVSQSLHLMSSFYHSLQSFISSIPDFKILTPSEQCSLFQRNMLGLLCIGGMYFMRESGIFDKPESEMLVLPLYGTEVIKHAKVICQQLNYDPIVFKLMLVALAFSSNCYMIQNPGNTDKDSLLLGTFRLLGSQNVYIELMWKYLMYRYDYQYSVNRFSNLIGQVLGALKLSFNMYENNRTLQNFINDIMEQIQTSFSSSDEAITPLWGKK</sequence>
<dbReference type="GO" id="GO:0030154">
    <property type="term" value="P:cell differentiation"/>
    <property type="evidence" value="ECO:0007669"/>
    <property type="project" value="TreeGrafter"/>
</dbReference>
<evidence type="ECO:0000313" key="11">
    <source>
        <dbReference type="EMBL" id="CAF4116012.1"/>
    </source>
</evidence>
<evidence type="ECO:0000256" key="1">
    <source>
        <dbReference type="ARBA" id="ARBA00022723"/>
    </source>
</evidence>
<evidence type="ECO:0000259" key="10">
    <source>
        <dbReference type="PROSITE" id="PS51030"/>
    </source>
</evidence>
<dbReference type="PRINTS" id="PR00047">
    <property type="entry name" value="STROIDFINGER"/>
</dbReference>
<feature type="domain" description="Nuclear receptor" evidence="10">
    <location>
        <begin position="242"/>
        <end position="318"/>
    </location>
</feature>
<accession>A0A819W027</accession>
<evidence type="ECO:0000256" key="7">
    <source>
        <dbReference type="ARBA" id="ARBA00023170"/>
    </source>
</evidence>
<dbReference type="GO" id="GO:0000122">
    <property type="term" value="P:negative regulation of transcription by RNA polymerase II"/>
    <property type="evidence" value="ECO:0007669"/>
    <property type="project" value="TreeGrafter"/>
</dbReference>
<dbReference type="PROSITE" id="PS51030">
    <property type="entry name" value="NUCLEAR_REC_DBD_2"/>
    <property type="match status" value="1"/>
</dbReference>
<dbReference type="InterPro" id="IPR050234">
    <property type="entry name" value="Nuclear_hormone_rcpt_NR1"/>
</dbReference>
<dbReference type="InterPro" id="IPR013088">
    <property type="entry name" value="Znf_NHR/GATA"/>
</dbReference>
<dbReference type="PROSITE" id="PS00031">
    <property type="entry name" value="NUCLEAR_REC_DBD_1"/>
    <property type="match status" value="1"/>
</dbReference>
<evidence type="ECO:0000313" key="12">
    <source>
        <dbReference type="Proteomes" id="UP000663881"/>
    </source>
</evidence>
<keyword evidence="3" id="KW-0862">Zinc</keyword>
<feature type="region of interest" description="Disordered" evidence="9">
    <location>
        <begin position="1"/>
        <end position="221"/>
    </location>
</feature>
<evidence type="ECO:0000256" key="6">
    <source>
        <dbReference type="ARBA" id="ARBA00023163"/>
    </source>
</evidence>
<keyword evidence="2" id="KW-0863">Zinc-finger</keyword>
<evidence type="ECO:0000256" key="2">
    <source>
        <dbReference type="ARBA" id="ARBA00022771"/>
    </source>
</evidence>
<keyword evidence="5" id="KW-0238">DNA-binding</keyword>
<evidence type="ECO:0000256" key="5">
    <source>
        <dbReference type="ARBA" id="ARBA00023125"/>
    </source>
</evidence>
<evidence type="ECO:0000256" key="9">
    <source>
        <dbReference type="SAM" id="MobiDB-lite"/>
    </source>
</evidence>
<keyword evidence="4" id="KW-0805">Transcription regulation</keyword>
<reference evidence="11" key="1">
    <citation type="submission" date="2021-02" db="EMBL/GenBank/DDBJ databases">
        <authorList>
            <person name="Nowell W R."/>
        </authorList>
    </citation>
    <scope>NUCLEOTIDE SEQUENCE</scope>
</reference>
<dbReference type="GO" id="GO:0004879">
    <property type="term" value="F:nuclear receptor activity"/>
    <property type="evidence" value="ECO:0007669"/>
    <property type="project" value="TreeGrafter"/>
</dbReference>
<keyword evidence="7" id="KW-0675">Receptor</keyword>
<dbReference type="Gene3D" id="1.10.565.10">
    <property type="entry name" value="Retinoid X Receptor"/>
    <property type="match status" value="1"/>
</dbReference>
<dbReference type="GO" id="GO:0045944">
    <property type="term" value="P:positive regulation of transcription by RNA polymerase II"/>
    <property type="evidence" value="ECO:0007669"/>
    <property type="project" value="TreeGrafter"/>
</dbReference>
<evidence type="ECO:0000256" key="4">
    <source>
        <dbReference type="ARBA" id="ARBA00023015"/>
    </source>
</evidence>
<dbReference type="SUPFAM" id="SSF48508">
    <property type="entry name" value="Nuclear receptor ligand-binding domain"/>
    <property type="match status" value="1"/>
</dbReference>
<organism evidence="11 12">
    <name type="scientific">Adineta steineri</name>
    <dbReference type="NCBI Taxonomy" id="433720"/>
    <lineage>
        <taxon>Eukaryota</taxon>
        <taxon>Metazoa</taxon>
        <taxon>Spiralia</taxon>
        <taxon>Gnathifera</taxon>
        <taxon>Rotifera</taxon>
        <taxon>Eurotatoria</taxon>
        <taxon>Bdelloidea</taxon>
        <taxon>Adinetida</taxon>
        <taxon>Adinetidae</taxon>
        <taxon>Adineta</taxon>
    </lineage>
</organism>
<dbReference type="PANTHER" id="PTHR24082:SF283">
    <property type="entry name" value="NUCLEAR HORMONE RECEPTOR HR96"/>
    <property type="match status" value="1"/>
</dbReference>
<dbReference type="EMBL" id="CAJOAY010005681">
    <property type="protein sequence ID" value="CAF4116012.1"/>
    <property type="molecule type" value="Genomic_DNA"/>
</dbReference>
<proteinExistence type="predicted"/>
<evidence type="ECO:0000256" key="3">
    <source>
        <dbReference type="ARBA" id="ARBA00022833"/>
    </source>
</evidence>
<dbReference type="Pfam" id="PF00105">
    <property type="entry name" value="zf-C4"/>
    <property type="match status" value="1"/>
</dbReference>
<dbReference type="InterPro" id="IPR001628">
    <property type="entry name" value="Znf_hrmn_rcpt"/>
</dbReference>
<dbReference type="GO" id="GO:0000978">
    <property type="term" value="F:RNA polymerase II cis-regulatory region sequence-specific DNA binding"/>
    <property type="evidence" value="ECO:0007669"/>
    <property type="project" value="TreeGrafter"/>
</dbReference>
<dbReference type="AlphaFoldDB" id="A0A819W027"/>
<dbReference type="SUPFAM" id="SSF57716">
    <property type="entry name" value="Glucocorticoid receptor-like (DNA-binding domain)"/>
    <property type="match status" value="1"/>
</dbReference>
<feature type="compositionally biased region" description="Polar residues" evidence="9">
    <location>
        <begin position="13"/>
        <end position="31"/>
    </location>
</feature>
<protein>
    <recommendedName>
        <fullName evidence="10">Nuclear receptor domain-containing protein</fullName>
    </recommendedName>
</protein>
<dbReference type="InterPro" id="IPR035500">
    <property type="entry name" value="NHR-like_dom_sf"/>
</dbReference>
<gene>
    <name evidence="11" type="ORF">OKA104_LOCUS36476</name>
</gene>